<organism evidence="2 3">
    <name type="scientific">Flavivirga rizhaonensis</name>
    <dbReference type="NCBI Taxonomy" id="2559571"/>
    <lineage>
        <taxon>Bacteria</taxon>
        <taxon>Pseudomonadati</taxon>
        <taxon>Bacteroidota</taxon>
        <taxon>Flavobacteriia</taxon>
        <taxon>Flavobacteriales</taxon>
        <taxon>Flavobacteriaceae</taxon>
        <taxon>Flavivirga</taxon>
    </lineage>
</organism>
<protein>
    <submittedName>
        <fullName evidence="2">Uncharacterized protein</fullName>
    </submittedName>
</protein>
<feature type="transmembrane region" description="Helical" evidence="1">
    <location>
        <begin position="32"/>
        <end position="49"/>
    </location>
</feature>
<sequence>MKYSKIFQYAYLVFAALFIYDAIVKYVNAGEVTYPSILLGALAIFMFFFRSKFSKKFENKNNNSN</sequence>
<keyword evidence="1" id="KW-0472">Membrane</keyword>
<comment type="caution">
    <text evidence="2">The sequence shown here is derived from an EMBL/GenBank/DDBJ whole genome shotgun (WGS) entry which is preliminary data.</text>
</comment>
<evidence type="ECO:0000256" key="1">
    <source>
        <dbReference type="SAM" id="Phobius"/>
    </source>
</evidence>
<keyword evidence="1" id="KW-1133">Transmembrane helix</keyword>
<reference evidence="2 3" key="1">
    <citation type="submission" date="2019-04" db="EMBL/GenBank/DDBJ databases">
        <authorList>
            <person name="Liu A."/>
        </authorList>
    </citation>
    <scope>NUCLEOTIDE SEQUENCE [LARGE SCALE GENOMIC DNA]</scope>
    <source>
        <strain evidence="2 3">RZ03</strain>
    </source>
</reference>
<keyword evidence="1" id="KW-0812">Transmembrane</keyword>
<dbReference type="Proteomes" id="UP000307602">
    <property type="component" value="Unassembled WGS sequence"/>
</dbReference>
<dbReference type="EMBL" id="SRSO01000008">
    <property type="protein sequence ID" value="TGV03105.1"/>
    <property type="molecule type" value="Genomic_DNA"/>
</dbReference>
<gene>
    <name evidence="2" type="ORF">EM932_07260</name>
</gene>
<dbReference type="RefSeq" id="WP_135876523.1">
    <property type="nucleotide sequence ID" value="NZ_SRSO01000008.1"/>
</dbReference>
<feature type="transmembrane region" description="Helical" evidence="1">
    <location>
        <begin position="7"/>
        <end position="26"/>
    </location>
</feature>
<accession>A0A4S1DYQ0</accession>
<evidence type="ECO:0000313" key="2">
    <source>
        <dbReference type="EMBL" id="TGV03105.1"/>
    </source>
</evidence>
<keyword evidence="3" id="KW-1185">Reference proteome</keyword>
<dbReference type="AlphaFoldDB" id="A0A4S1DYQ0"/>
<dbReference type="OrthoDB" id="1151040at2"/>
<proteinExistence type="predicted"/>
<evidence type="ECO:0000313" key="3">
    <source>
        <dbReference type="Proteomes" id="UP000307602"/>
    </source>
</evidence>
<name>A0A4S1DYQ0_9FLAO</name>